<dbReference type="FunFam" id="1.10.10.60:FF:000222">
    <property type="entry name" value="Transcription factor MYB36"/>
    <property type="match status" value="1"/>
</dbReference>
<dbReference type="Pfam" id="PF00249">
    <property type="entry name" value="Myb_DNA-binding"/>
    <property type="match status" value="2"/>
</dbReference>
<sequence length="381" mass="42502">MGRAPCCDKANVKKGPWSPEEDARLKAYIEKNGTGGNWIALPQKIGLKRCGKSCRLRWLNYLRPNIKHGGFSEEEDNIICSLYISIGSRWSIIAAQLPGRTDNDIKNYWNTRLKKKLLGRRKQSNGAARLSSVNHDGLKDYSAGLEDTETLSSSALERLQLHMQLQSLQNPLSFYNNPALWPKLHPFQQKMIQSFQSLNAMNPNPPMQHNLTSPQEDHDHHQPEVQAKTADFFNEAQNANIIGNGGDGYAKIGGNPKMDGLANSANNNFMNMSNPMDSSTIAVTNGDHSAAFQAELEKILNGEAVNFNIPQGDQDHDDQNMAYHLDCFKEMNNVSRDSLLWWSNEFEAKSASSNSWDSTSAALDQSNGIFHGYDQLGNYGL</sequence>
<keyword evidence="11" id="KW-1185">Reference proteome</keyword>
<dbReference type="PANTHER" id="PTHR48000">
    <property type="entry name" value="OS09G0431300 PROTEIN"/>
    <property type="match status" value="1"/>
</dbReference>
<keyword evidence="6" id="KW-0539">Nucleus</keyword>
<feature type="domain" description="Myb-like" evidence="8">
    <location>
        <begin position="63"/>
        <end position="113"/>
    </location>
</feature>
<dbReference type="InterPro" id="IPR001005">
    <property type="entry name" value="SANT/Myb"/>
</dbReference>
<evidence type="ECO:0000256" key="6">
    <source>
        <dbReference type="ARBA" id="ARBA00023242"/>
    </source>
</evidence>
<dbReference type="GO" id="GO:0005634">
    <property type="term" value="C:nucleus"/>
    <property type="evidence" value="ECO:0007669"/>
    <property type="project" value="UniProtKB-SubCell"/>
</dbReference>
<evidence type="ECO:0000256" key="1">
    <source>
        <dbReference type="ARBA" id="ARBA00004123"/>
    </source>
</evidence>
<evidence type="ECO:0000259" key="9">
    <source>
        <dbReference type="PROSITE" id="PS51294"/>
    </source>
</evidence>
<dbReference type="EMBL" id="BTGU01000040">
    <property type="protein sequence ID" value="GMN52129.1"/>
    <property type="molecule type" value="Genomic_DNA"/>
</dbReference>
<dbReference type="SUPFAM" id="SSF46689">
    <property type="entry name" value="Homeodomain-like"/>
    <property type="match status" value="1"/>
</dbReference>
<evidence type="ECO:0000259" key="8">
    <source>
        <dbReference type="PROSITE" id="PS50090"/>
    </source>
</evidence>
<dbReference type="Gene3D" id="1.10.10.60">
    <property type="entry name" value="Homeodomain-like"/>
    <property type="match status" value="2"/>
</dbReference>
<dbReference type="FunFam" id="1.10.10.60:FF:000015">
    <property type="entry name" value="Transcription factor RAX3"/>
    <property type="match status" value="1"/>
</dbReference>
<dbReference type="AlphaFoldDB" id="A0AA88AGE7"/>
<dbReference type="PANTHER" id="PTHR48000:SF46">
    <property type="entry name" value="TRANSCRIPTION FACTOR MYB36"/>
    <property type="match status" value="1"/>
</dbReference>
<dbReference type="CDD" id="cd00167">
    <property type="entry name" value="SANT"/>
    <property type="match status" value="2"/>
</dbReference>
<dbReference type="SMART" id="SM00717">
    <property type="entry name" value="SANT"/>
    <property type="match status" value="2"/>
</dbReference>
<dbReference type="PROSITE" id="PS51294">
    <property type="entry name" value="HTH_MYB"/>
    <property type="match status" value="2"/>
</dbReference>
<feature type="domain" description="HTH myb-type" evidence="9">
    <location>
        <begin position="9"/>
        <end position="62"/>
    </location>
</feature>
<evidence type="ECO:0000313" key="11">
    <source>
        <dbReference type="Proteomes" id="UP001187192"/>
    </source>
</evidence>
<protein>
    <submittedName>
        <fullName evidence="10">Uncharacterized protein</fullName>
    </submittedName>
</protein>
<dbReference type="InterPro" id="IPR009057">
    <property type="entry name" value="Homeodomain-like_sf"/>
</dbReference>
<evidence type="ECO:0000313" key="10">
    <source>
        <dbReference type="EMBL" id="GMN52129.1"/>
    </source>
</evidence>
<name>A0AA88AGE7_FICCA</name>
<dbReference type="InterPro" id="IPR017930">
    <property type="entry name" value="Myb_dom"/>
</dbReference>
<evidence type="ECO:0000256" key="5">
    <source>
        <dbReference type="ARBA" id="ARBA00023163"/>
    </source>
</evidence>
<keyword evidence="2" id="KW-0677">Repeat</keyword>
<feature type="domain" description="Myb-like" evidence="8">
    <location>
        <begin position="9"/>
        <end position="62"/>
    </location>
</feature>
<comment type="caution">
    <text evidence="10">The sequence shown here is derived from an EMBL/GenBank/DDBJ whole genome shotgun (WGS) entry which is preliminary data.</text>
</comment>
<reference evidence="10" key="1">
    <citation type="submission" date="2023-07" db="EMBL/GenBank/DDBJ databases">
        <title>draft genome sequence of fig (Ficus carica).</title>
        <authorList>
            <person name="Takahashi T."/>
            <person name="Nishimura K."/>
        </authorList>
    </citation>
    <scope>NUCLEOTIDE SEQUENCE</scope>
</reference>
<feature type="region of interest" description="Disordered" evidence="7">
    <location>
        <begin position="199"/>
        <end position="221"/>
    </location>
</feature>
<feature type="compositionally biased region" description="Polar residues" evidence="7">
    <location>
        <begin position="199"/>
        <end position="214"/>
    </location>
</feature>
<keyword evidence="4" id="KW-0238">DNA-binding</keyword>
<dbReference type="Proteomes" id="UP001187192">
    <property type="component" value="Unassembled WGS sequence"/>
</dbReference>
<gene>
    <name evidence="10" type="ORF">TIFTF001_021275</name>
</gene>
<keyword evidence="3" id="KW-0805">Transcription regulation</keyword>
<dbReference type="PROSITE" id="PS50090">
    <property type="entry name" value="MYB_LIKE"/>
    <property type="match status" value="2"/>
</dbReference>
<keyword evidence="5" id="KW-0804">Transcription</keyword>
<evidence type="ECO:0000256" key="4">
    <source>
        <dbReference type="ARBA" id="ARBA00023125"/>
    </source>
</evidence>
<evidence type="ECO:0000256" key="7">
    <source>
        <dbReference type="SAM" id="MobiDB-lite"/>
    </source>
</evidence>
<accession>A0AA88AGE7</accession>
<evidence type="ECO:0000256" key="3">
    <source>
        <dbReference type="ARBA" id="ARBA00023015"/>
    </source>
</evidence>
<evidence type="ECO:0000256" key="2">
    <source>
        <dbReference type="ARBA" id="ARBA00022737"/>
    </source>
</evidence>
<feature type="domain" description="HTH myb-type" evidence="9">
    <location>
        <begin position="63"/>
        <end position="117"/>
    </location>
</feature>
<comment type="subcellular location">
    <subcellularLocation>
        <location evidence="1">Nucleus</location>
    </subcellularLocation>
</comment>
<organism evidence="10 11">
    <name type="scientific">Ficus carica</name>
    <name type="common">Common fig</name>
    <dbReference type="NCBI Taxonomy" id="3494"/>
    <lineage>
        <taxon>Eukaryota</taxon>
        <taxon>Viridiplantae</taxon>
        <taxon>Streptophyta</taxon>
        <taxon>Embryophyta</taxon>
        <taxon>Tracheophyta</taxon>
        <taxon>Spermatophyta</taxon>
        <taxon>Magnoliopsida</taxon>
        <taxon>eudicotyledons</taxon>
        <taxon>Gunneridae</taxon>
        <taxon>Pentapetalae</taxon>
        <taxon>rosids</taxon>
        <taxon>fabids</taxon>
        <taxon>Rosales</taxon>
        <taxon>Moraceae</taxon>
        <taxon>Ficeae</taxon>
        <taxon>Ficus</taxon>
    </lineage>
</organism>
<dbReference type="GO" id="GO:0003677">
    <property type="term" value="F:DNA binding"/>
    <property type="evidence" value="ECO:0007669"/>
    <property type="project" value="UniProtKB-KW"/>
</dbReference>
<proteinExistence type="predicted"/>